<proteinExistence type="predicted"/>
<evidence type="ECO:0000313" key="1">
    <source>
        <dbReference type="EMBL" id="SIT55429.1"/>
    </source>
</evidence>
<name>A0A1R3V858_9HYPH</name>
<dbReference type="STRING" id="1631249.BQ8794_210122"/>
<gene>
    <name evidence="1" type="ORF">BQ8794_210122</name>
</gene>
<sequence length="103" mass="11173">MPALIAAAHAEADKRRAVPKPSRLDRPIITAEQRRENEAEARFSADLLQGDEKFFGAVMEWINEDRRAKAIAAEAAEPGAGIALVRQEMLNSPIKAATGNSCC</sequence>
<organism evidence="1 2">
    <name type="scientific">Mesorhizobium prunaredense</name>
    <dbReference type="NCBI Taxonomy" id="1631249"/>
    <lineage>
        <taxon>Bacteria</taxon>
        <taxon>Pseudomonadati</taxon>
        <taxon>Pseudomonadota</taxon>
        <taxon>Alphaproteobacteria</taxon>
        <taxon>Hyphomicrobiales</taxon>
        <taxon>Phyllobacteriaceae</taxon>
        <taxon>Mesorhizobium</taxon>
    </lineage>
</organism>
<dbReference type="EMBL" id="FTPD01000014">
    <property type="protein sequence ID" value="SIT55429.1"/>
    <property type="molecule type" value="Genomic_DNA"/>
</dbReference>
<protein>
    <submittedName>
        <fullName evidence="1">Uncharacterized protein</fullName>
    </submittedName>
</protein>
<dbReference type="AlphaFoldDB" id="A0A1R3V858"/>
<keyword evidence="2" id="KW-1185">Reference proteome</keyword>
<evidence type="ECO:0000313" key="2">
    <source>
        <dbReference type="Proteomes" id="UP000188388"/>
    </source>
</evidence>
<accession>A0A1R3V858</accession>
<reference evidence="2" key="1">
    <citation type="submission" date="2017-01" db="EMBL/GenBank/DDBJ databases">
        <authorList>
            <person name="Brunel B."/>
        </authorList>
    </citation>
    <scope>NUCLEOTIDE SEQUENCE [LARGE SCALE GENOMIC DNA]</scope>
</reference>
<dbReference type="RefSeq" id="WP_143744536.1">
    <property type="nucleotide sequence ID" value="NZ_FTPD01000014.1"/>
</dbReference>
<dbReference type="Proteomes" id="UP000188388">
    <property type="component" value="Unassembled WGS sequence"/>
</dbReference>